<comment type="caution">
    <text evidence="2">The sequence shown here is derived from an EMBL/GenBank/DDBJ whole genome shotgun (WGS) entry which is preliminary data.</text>
</comment>
<keyword evidence="3" id="KW-1185">Reference proteome</keyword>
<evidence type="ECO:0000313" key="3">
    <source>
        <dbReference type="Proteomes" id="UP000053558"/>
    </source>
</evidence>
<evidence type="ECO:0000256" key="1">
    <source>
        <dbReference type="SAM" id="MobiDB-lite"/>
    </source>
</evidence>
<dbReference type="EMBL" id="JH711575">
    <property type="protein sequence ID" value="EIW83671.1"/>
    <property type="molecule type" value="Genomic_DNA"/>
</dbReference>
<dbReference type="AlphaFoldDB" id="A0A5M3MYI7"/>
<reference evidence="3" key="1">
    <citation type="journal article" date="2012" name="Science">
        <title>The Paleozoic origin of enzymatic lignin decomposition reconstructed from 31 fungal genomes.</title>
        <authorList>
            <person name="Floudas D."/>
            <person name="Binder M."/>
            <person name="Riley R."/>
            <person name="Barry K."/>
            <person name="Blanchette R.A."/>
            <person name="Henrissat B."/>
            <person name="Martinez A.T."/>
            <person name="Otillar R."/>
            <person name="Spatafora J.W."/>
            <person name="Yadav J.S."/>
            <person name="Aerts A."/>
            <person name="Benoit I."/>
            <person name="Boyd A."/>
            <person name="Carlson A."/>
            <person name="Copeland A."/>
            <person name="Coutinho P.M."/>
            <person name="de Vries R.P."/>
            <person name="Ferreira P."/>
            <person name="Findley K."/>
            <person name="Foster B."/>
            <person name="Gaskell J."/>
            <person name="Glotzer D."/>
            <person name="Gorecki P."/>
            <person name="Heitman J."/>
            <person name="Hesse C."/>
            <person name="Hori C."/>
            <person name="Igarashi K."/>
            <person name="Jurgens J.A."/>
            <person name="Kallen N."/>
            <person name="Kersten P."/>
            <person name="Kohler A."/>
            <person name="Kuees U."/>
            <person name="Kumar T.K.A."/>
            <person name="Kuo A."/>
            <person name="LaButti K."/>
            <person name="Larrondo L.F."/>
            <person name="Lindquist E."/>
            <person name="Ling A."/>
            <person name="Lombard V."/>
            <person name="Lucas S."/>
            <person name="Lundell T."/>
            <person name="Martin R."/>
            <person name="McLaughlin D.J."/>
            <person name="Morgenstern I."/>
            <person name="Morin E."/>
            <person name="Murat C."/>
            <person name="Nagy L.G."/>
            <person name="Nolan M."/>
            <person name="Ohm R.A."/>
            <person name="Patyshakuliyeva A."/>
            <person name="Rokas A."/>
            <person name="Ruiz-Duenas F.J."/>
            <person name="Sabat G."/>
            <person name="Salamov A."/>
            <person name="Samejima M."/>
            <person name="Schmutz J."/>
            <person name="Slot J.C."/>
            <person name="St John F."/>
            <person name="Stenlid J."/>
            <person name="Sun H."/>
            <person name="Sun S."/>
            <person name="Syed K."/>
            <person name="Tsang A."/>
            <person name="Wiebenga A."/>
            <person name="Young D."/>
            <person name="Pisabarro A."/>
            <person name="Eastwood D.C."/>
            <person name="Martin F."/>
            <person name="Cullen D."/>
            <person name="Grigoriev I.V."/>
            <person name="Hibbett D.S."/>
        </authorList>
    </citation>
    <scope>NUCLEOTIDE SEQUENCE [LARGE SCALE GENOMIC DNA]</scope>
    <source>
        <strain evidence="3">RWD-64-598 SS2</strain>
    </source>
</reference>
<dbReference type="KEGG" id="cput:CONPUDRAFT_70641"/>
<sequence>MPPWAESSLYQPPTVAGLNKLVDLCPTPNLFRGVQDIQQRWNAALIMVAAFGIHEDGTHLDNITDFHPHTVDHYRTGKTVPKPSSKGEKIKNWRGRLDFIESIHSSIHDLITLLDRLTGGISVFLHHPGAHDPTASTDVHNLRAHAYMNPRFLHRHPYSHVHVAELVQLFVEHFAYPNVTDFNEARHAKGWGSMASGSKEPHPIPTNLPLVPSPASPHATELIFQGRVPGSLAEALADPDCPPVTHIPTPTPGQTEFLRWKLTPLPLGLNDMLSSYGAPPSPEFIRIDLEEVSRPSLDKGKGVQRAAPEFEEATTSAHPLRCSSPAGRTISSAPSSPLPHISRSDIPSHVAPAHAPANASPGQAGPSHGQFAMIPPTPTPSTLDELMGSLNIVDRSALISFGEHTEAMVTRHGLSDTVHPECWRCLANFLPYKWEGAPCKGFKNLSQTTHVRRLLGLPRKSRRNCLTPSQQALVNATRATKRLSLDHDVCNVLEYLDNTATDLAIKHRRSRRFFLERFYMGSTLRRRRTRKTSAWSAFTFFRAREENIALISSDKSDLAQVIRQAHDYGGLTTEQRELVRDEFARIKRAAQKGKTSYITPRARAAEANASFSAIVDELTGLKHRLNTHALVILVRGSLDFTMQPKVFTTDEAVDKFITVNFRKDPMELGGKLEGVMVNATKKSNYSKEGYRAQVKMCTANIRSSITSALILVTHDASAGMSYSRYEENVVRRYNVKLVGWEHEDWRNPGVLRGGKAALERLADAVEQGRCHFVEIDDTEVEERRQKILAGVSLTPNCDFDPTSPWTPTNSLAPPSTSPPLAQPDASSEAEAAQPDDTSSDAQTDSPVHTAPGSAPETAPSASDAARSSAAPSTSLKRPAAAQAESATPAKRPRISKRKKKDNVARS</sequence>
<gene>
    <name evidence="2" type="ORF">CONPUDRAFT_70641</name>
</gene>
<feature type="compositionally biased region" description="Low complexity" evidence="1">
    <location>
        <begin position="857"/>
        <end position="889"/>
    </location>
</feature>
<dbReference type="GeneID" id="19208839"/>
<protein>
    <submittedName>
        <fullName evidence="2">Uncharacterized protein</fullName>
    </submittedName>
</protein>
<dbReference type="OrthoDB" id="2690792at2759"/>
<feature type="region of interest" description="Disordered" evidence="1">
    <location>
        <begin position="793"/>
        <end position="906"/>
    </location>
</feature>
<dbReference type="OMA" id="MCTANIR"/>
<evidence type="ECO:0000313" key="2">
    <source>
        <dbReference type="EMBL" id="EIW83671.1"/>
    </source>
</evidence>
<organism evidence="2 3">
    <name type="scientific">Coniophora puteana (strain RWD-64-598)</name>
    <name type="common">Brown rot fungus</name>
    <dbReference type="NCBI Taxonomy" id="741705"/>
    <lineage>
        <taxon>Eukaryota</taxon>
        <taxon>Fungi</taxon>
        <taxon>Dikarya</taxon>
        <taxon>Basidiomycota</taxon>
        <taxon>Agaricomycotina</taxon>
        <taxon>Agaricomycetes</taxon>
        <taxon>Agaricomycetidae</taxon>
        <taxon>Boletales</taxon>
        <taxon>Coniophorineae</taxon>
        <taxon>Coniophoraceae</taxon>
        <taxon>Coniophora</taxon>
    </lineage>
</organism>
<accession>A0A5M3MYI7</accession>
<feature type="compositionally biased region" description="Polar residues" evidence="1">
    <location>
        <begin position="835"/>
        <end position="846"/>
    </location>
</feature>
<name>A0A5M3MYI7_CONPW</name>
<dbReference type="Proteomes" id="UP000053558">
    <property type="component" value="Unassembled WGS sequence"/>
</dbReference>
<feature type="compositionally biased region" description="Basic residues" evidence="1">
    <location>
        <begin position="890"/>
        <end position="900"/>
    </location>
</feature>
<dbReference type="RefSeq" id="XP_007765375.1">
    <property type="nucleotide sequence ID" value="XM_007767185.1"/>
</dbReference>
<feature type="region of interest" description="Disordered" evidence="1">
    <location>
        <begin position="296"/>
        <end position="382"/>
    </location>
</feature>
<proteinExistence type="predicted"/>